<feature type="compositionally biased region" description="Polar residues" evidence="1">
    <location>
        <begin position="242"/>
        <end position="253"/>
    </location>
</feature>
<sequence length="999" mass="106971">RRQEGPPPRGCHEAAALSRMNKDGGSPAEASTAAPSAVQLAGFVSSLGPLRAGFWLRKKQALSSFMSIGSWALLCVLNIAAMGIFEDCDYGEALAEPSIYVSFAVLMVVSALFVACFALAHKRHKRCYLLPAIQVTLLTASALWLVLHIVTHQEVQVYMGATTMYTLVSLSLMSCMGQPEVVEDPSEYRRGSTSTSLSWQLDHSVELVPRPEPQGTHQVDRRDRHVLIVDLKSEEDKDGSKQDASQQPVQQSPPGRASRWAPLFRDPGFGGETDKLEQVCRSLTPSDDFGAESPSPLQKPSELQVQISPRMRRGSSSRSIQSSPRHIFADDSPRVTRRRASSDDVSDGSQARFGPASLDGSKNSIQSGCSDVSVALHRPKSSGSSDKQSSMPMAQEDGMPQPRHNDVRGQGSSHPSRCRVNSDLSNLSAFSDIFSKHQVLASASASEMPVVPGDGCVVHKGDEVRCGPSPAARGFTNLSNSSAFSDVSVAIHGSKFSGSSDKQSSMPMAQEDGMLEPRDSGVRGQRSSHPSWRRVDSDLSNLSAFSDISSKHQGLASASEMPVVQGDGCVVHKGDEVRCGPSPAARGFTNLSNSSAFSDVSVAIHRSKSSGSSDKQSSMPMAQEDGMPQPRHNDVRGQGSSHPSRCRVDSDLSNLSAFSDISSKHQVFASASEMPVVPGDGCGVQKQDEVRCCPSPAARGFANLSNSSAFSDVSVAIHRSKSSGSWNKQSSMPMAQEDGMLEPRDSGVRGQGSSHPSRCRVDSDLSNLSAFSDISSKHQVFASASEMPVVPGDGCVVQKQDEVRCCPSPAARGFANLSNSSAFGDVVDLAVAMHRPQKPFRPSDKQLGMPMVQEDGMFESRDNDFRGQGSSHASRCRRDSNPENRSAFGNILRAVRKSKEVPPSSDQPLEVARLPEDDGVVRRTARSSRCSSSDLLLRAARSSEAARPAAEVTLPELPVPPEAVLTGFASRNCQEGDETGNAAGPSPRLPEQDAQKHFG</sequence>
<feature type="compositionally biased region" description="Basic and acidic residues" evidence="1">
    <location>
        <begin position="990"/>
        <end position="999"/>
    </location>
</feature>
<proteinExistence type="predicted"/>
<feature type="region of interest" description="Disordered" evidence="1">
    <location>
        <begin position="233"/>
        <end position="420"/>
    </location>
</feature>
<evidence type="ECO:0000256" key="1">
    <source>
        <dbReference type="SAM" id="MobiDB-lite"/>
    </source>
</evidence>
<feature type="compositionally biased region" description="Low complexity" evidence="1">
    <location>
        <begin position="609"/>
        <end position="618"/>
    </location>
</feature>
<keyword evidence="4" id="KW-1185">Reference proteome</keyword>
<evidence type="ECO:0000313" key="3">
    <source>
        <dbReference type="EMBL" id="CAE8614627.1"/>
    </source>
</evidence>
<feature type="non-terminal residue" evidence="3">
    <location>
        <position position="999"/>
    </location>
</feature>
<reference evidence="3" key="1">
    <citation type="submission" date="2021-02" db="EMBL/GenBank/DDBJ databases">
        <authorList>
            <person name="Dougan E. K."/>
            <person name="Rhodes N."/>
            <person name="Thang M."/>
            <person name="Chan C."/>
        </authorList>
    </citation>
    <scope>NUCLEOTIDE SEQUENCE</scope>
</reference>
<dbReference type="AlphaFoldDB" id="A0A813FQ45"/>
<feature type="compositionally biased region" description="Polar residues" evidence="1">
    <location>
        <begin position="360"/>
        <end position="370"/>
    </location>
</feature>
<evidence type="ECO:0000256" key="2">
    <source>
        <dbReference type="SAM" id="Phobius"/>
    </source>
</evidence>
<accession>A0A813FQ45</accession>
<evidence type="ECO:0000313" key="4">
    <source>
        <dbReference type="Proteomes" id="UP000654075"/>
    </source>
</evidence>
<comment type="caution">
    <text evidence="3">The sequence shown here is derived from an EMBL/GenBank/DDBJ whole genome shotgun (WGS) entry which is preliminary data.</text>
</comment>
<feature type="compositionally biased region" description="Low complexity" evidence="1">
    <location>
        <begin position="381"/>
        <end position="390"/>
    </location>
</feature>
<feature type="region of interest" description="Disordered" evidence="1">
    <location>
        <begin position="737"/>
        <end position="761"/>
    </location>
</feature>
<feature type="region of interest" description="Disordered" evidence="1">
    <location>
        <begin position="495"/>
        <end position="534"/>
    </location>
</feature>
<feature type="compositionally biased region" description="Low complexity" evidence="1">
    <location>
        <begin position="316"/>
        <end position="325"/>
    </location>
</feature>
<feature type="region of interest" description="Disordered" evidence="1">
    <location>
        <begin position="859"/>
        <end position="916"/>
    </location>
</feature>
<feature type="transmembrane region" description="Helical" evidence="2">
    <location>
        <begin position="127"/>
        <end position="147"/>
    </location>
</feature>
<keyword evidence="2" id="KW-0812">Transmembrane</keyword>
<feature type="compositionally biased region" description="Polar residues" evidence="1">
    <location>
        <begin position="295"/>
        <end position="306"/>
    </location>
</feature>
<organism evidence="3 4">
    <name type="scientific">Polarella glacialis</name>
    <name type="common">Dinoflagellate</name>
    <dbReference type="NCBI Taxonomy" id="89957"/>
    <lineage>
        <taxon>Eukaryota</taxon>
        <taxon>Sar</taxon>
        <taxon>Alveolata</taxon>
        <taxon>Dinophyceae</taxon>
        <taxon>Suessiales</taxon>
        <taxon>Suessiaceae</taxon>
        <taxon>Polarella</taxon>
    </lineage>
</organism>
<dbReference type="EMBL" id="CAJNNV010025457">
    <property type="protein sequence ID" value="CAE8614627.1"/>
    <property type="molecule type" value="Genomic_DNA"/>
</dbReference>
<dbReference type="Proteomes" id="UP000654075">
    <property type="component" value="Unassembled WGS sequence"/>
</dbReference>
<keyword evidence="2" id="KW-1133">Transmembrane helix</keyword>
<gene>
    <name evidence="3" type="ORF">PGLA1383_LOCUS32348</name>
</gene>
<protein>
    <submittedName>
        <fullName evidence="3">Uncharacterized protein</fullName>
    </submittedName>
</protein>
<feature type="transmembrane region" description="Helical" evidence="2">
    <location>
        <begin position="97"/>
        <end position="120"/>
    </location>
</feature>
<keyword evidence="2" id="KW-0472">Membrane</keyword>
<feature type="transmembrane region" description="Helical" evidence="2">
    <location>
        <begin position="61"/>
        <end position="85"/>
    </location>
</feature>
<feature type="region of interest" description="Disordered" evidence="1">
    <location>
        <begin position="971"/>
        <end position="999"/>
    </location>
</feature>
<feature type="region of interest" description="Disordered" evidence="1">
    <location>
        <begin position="604"/>
        <end position="648"/>
    </location>
</feature>
<feature type="compositionally biased region" description="Low complexity" evidence="1">
    <location>
        <begin position="495"/>
        <end position="505"/>
    </location>
</feature>
<name>A0A813FQ45_POLGL</name>